<accession>A0A511Z267</accession>
<comment type="caution">
    <text evidence="3">The sequence shown here is derived from an EMBL/GenBank/DDBJ whole genome shotgun (WGS) entry which is preliminary data.</text>
</comment>
<name>A0A511Z267_9CELL</name>
<dbReference type="GO" id="GO:0005886">
    <property type="term" value="C:plasma membrane"/>
    <property type="evidence" value="ECO:0007669"/>
    <property type="project" value="UniProtKB-SubCell"/>
</dbReference>
<dbReference type="EMBL" id="BJYK01000013">
    <property type="protein sequence ID" value="GEN81524.1"/>
    <property type="molecule type" value="Genomic_DNA"/>
</dbReference>
<proteinExistence type="inferred from homology"/>
<comment type="similarity">
    <text evidence="1">Belongs to the UPF0161 family.</text>
</comment>
<dbReference type="HAMAP" id="MF_00386">
    <property type="entry name" value="UPF0161_YidD"/>
    <property type="match status" value="1"/>
</dbReference>
<dbReference type="PANTHER" id="PTHR33383:SF1">
    <property type="entry name" value="MEMBRANE PROTEIN INSERTION EFFICIENCY FACTOR-RELATED"/>
    <property type="match status" value="1"/>
</dbReference>
<feature type="region of interest" description="Disordered" evidence="2">
    <location>
        <begin position="92"/>
        <end position="112"/>
    </location>
</feature>
<comment type="function">
    <text evidence="1">Could be involved in insertion of integral membrane proteins into the membrane.</text>
</comment>
<feature type="compositionally biased region" description="Basic and acidic residues" evidence="2">
    <location>
        <begin position="93"/>
        <end position="112"/>
    </location>
</feature>
<keyword evidence="4" id="KW-1185">Reference proteome</keyword>
<organism evidence="3 4">
    <name type="scientific">Actinotalea fermentans</name>
    <dbReference type="NCBI Taxonomy" id="43671"/>
    <lineage>
        <taxon>Bacteria</taxon>
        <taxon>Bacillati</taxon>
        <taxon>Actinomycetota</taxon>
        <taxon>Actinomycetes</taxon>
        <taxon>Micrococcales</taxon>
        <taxon>Cellulomonadaceae</taxon>
        <taxon>Actinotalea</taxon>
    </lineage>
</organism>
<dbReference type="InterPro" id="IPR002696">
    <property type="entry name" value="Membr_insert_effic_factor_YidD"/>
</dbReference>
<keyword evidence="1" id="KW-0472">Membrane</keyword>
<dbReference type="PANTHER" id="PTHR33383">
    <property type="entry name" value="MEMBRANE PROTEIN INSERTION EFFICIENCY FACTOR-RELATED"/>
    <property type="match status" value="1"/>
</dbReference>
<evidence type="ECO:0000313" key="4">
    <source>
        <dbReference type="Proteomes" id="UP000321484"/>
    </source>
</evidence>
<evidence type="ECO:0000256" key="2">
    <source>
        <dbReference type="SAM" id="MobiDB-lite"/>
    </source>
</evidence>
<evidence type="ECO:0000313" key="3">
    <source>
        <dbReference type="EMBL" id="GEN81524.1"/>
    </source>
</evidence>
<reference evidence="3 4" key="1">
    <citation type="submission" date="2019-07" db="EMBL/GenBank/DDBJ databases">
        <title>Whole genome shotgun sequence of Actinotalea fermentans NBRC 105374.</title>
        <authorList>
            <person name="Hosoyama A."/>
            <person name="Uohara A."/>
            <person name="Ohji S."/>
            <person name="Ichikawa N."/>
        </authorList>
    </citation>
    <scope>NUCLEOTIDE SEQUENCE [LARGE SCALE GENOMIC DNA]</scope>
    <source>
        <strain evidence="3 4">NBRC 105374</strain>
    </source>
</reference>
<sequence>MSVDAPPLSPADRPVAALSVVRRLPALILIGLVRGYQTFISPLTPPSCRYYPSCSSYAVVALQRHGLVRGGWLAVRRLGRCHPWTPGGIDDVPPARDHTLAHPEGLHAHGAH</sequence>
<evidence type="ECO:0000256" key="1">
    <source>
        <dbReference type="HAMAP-Rule" id="MF_00386"/>
    </source>
</evidence>
<dbReference type="AlphaFoldDB" id="A0A511Z267"/>
<dbReference type="SMART" id="SM01234">
    <property type="entry name" value="Haemolytic"/>
    <property type="match status" value="1"/>
</dbReference>
<protein>
    <recommendedName>
        <fullName evidence="1">Putative membrane protein insertion efficiency factor</fullName>
    </recommendedName>
</protein>
<keyword evidence="1" id="KW-1003">Cell membrane</keyword>
<dbReference type="Proteomes" id="UP000321484">
    <property type="component" value="Unassembled WGS sequence"/>
</dbReference>
<comment type="subcellular location">
    <subcellularLocation>
        <location evidence="1">Cell membrane</location>
        <topology evidence="1">Peripheral membrane protein</topology>
        <orientation evidence="1">Cytoplasmic side</orientation>
    </subcellularLocation>
</comment>
<dbReference type="NCBIfam" id="TIGR00278">
    <property type="entry name" value="membrane protein insertion efficiency factor YidD"/>
    <property type="match status" value="1"/>
</dbReference>
<dbReference type="OrthoDB" id="9801753at2"/>
<gene>
    <name evidence="3" type="ORF">AFE02nite_32580</name>
</gene>
<dbReference type="Pfam" id="PF01809">
    <property type="entry name" value="YidD"/>
    <property type="match status" value="1"/>
</dbReference>